<keyword evidence="4" id="KW-1185">Reference proteome</keyword>
<dbReference type="PANTHER" id="PTHR43355">
    <property type="entry name" value="FLAVIN REDUCTASE (NADPH)"/>
    <property type="match status" value="1"/>
</dbReference>
<dbReference type="SUPFAM" id="SSF51735">
    <property type="entry name" value="NAD(P)-binding Rossmann-fold domains"/>
    <property type="match status" value="1"/>
</dbReference>
<evidence type="ECO:0000313" key="4">
    <source>
        <dbReference type="Proteomes" id="UP000332933"/>
    </source>
</evidence>
<reference evidence="3 4" key="1">
    <citation type="submission" date="2019-03" db="EMBL/GenBank/DDBJ databases">
        <authorList>
            <person name="Gaulin E."/>
            <person name="Dumas B."/>
        </authorList>
    </citation>
    <scope>NUCLEOTIDE SEQUENCE [LARGE SCALE GENOMIC DNA]</scope>
    <source>
        <strain evidence="3">CBS 568.67</strain>
    </source>
</reference>
<dbReference type="Gene3D" id="3.40.50.720">
    <property type="entry name" value="NAD(P)-binding Rossmann-like Domain"/>
    <property type="match status" value="1"/>
</dbReference>
<feature type="domain" description="NAD(P)-binding" evidence="1">
    <location>
        <begin position="58"/>
        <end position="222"/>
    </location>
</feature>
<evidence type="ECO:0000313" key="2">
    <source>
        <dbReference type="EMBL" id="KAF0695313.1"/>
    </source>
</evidence>
<evidence type="ECO:0000259" key="1">
    <source>
        <dbReference type="Pfam" id="PF13460"/>
    </source>
</evidence>
<accession>A0A485L058</accession>
<sequence>MAANSGLVKFDPIVDRKLPSCPFKFHVMEIPNVPAARHFSLQPDLIMSSSFRHVAVLGAAGGLGQAVLDACRTQGISFTAIVRSRPERIADRIADTPSSRVSVVLSLADREALTIAFGGADAVISAIGVTSSSNDDSALISHNITHVEAAMSAANVDRLVLVSSIVAPRPGETPNWFLWAFTYMPGNMGCGAREFQALTNALGNGALASLRWTLVRAAVHSTGADEEPAASVDWNVPDCRNSMKPVSYGAMARWMVHEARAGVFVGAAPLVSRPKAL</sequence>
<dbReference type="EMBL" id="CAADRA010005509">
    <property type="protein sequence ID" value="VFT90703.1"/>
    <property type="molecule type" value="Genomic_DNA"/>
</dbReference>
<dbReference type="Proteomes" id="UP000332933">
    <property type="component" value="Unassembled WGS sequence"/>
</dbReference>
<dbReference type="GO" id="GO:0004074">
    <property type="term" value="F:biliverdin reductase [NAD(P)H] activity"/>
    <property type="evidence" value="ECO:0007669"/>
    <property type="project" value="TreeGrafter"/>
</dbReference>
<dbReference type="EMBL" id="VJMH01005488">
    <property type="protein sequence ID" value="KAF0695313.1"/>
    <property type="molecule type" value="Genomic_DNA"/>
</dbReference>
<proteinExistence type="predicted"/>
<gene>
    <name evidence="3" type="primary">Aste57867_13872</name>
    <name evidence="2" type="ORF">As57867_013821</name>
    <name evidence="3" type="ORF">ASTE57867_13872</name>
</gene>
<dbReference type="GO" id="GO:0042602">
    <property type="term" value="F:riboflavin reductase (NADPH) activity"/>
    <property type="evidence" value="ECO:0007669"/>
    <property type="project" value="TreeGrafter"/>
</dbReference>
<organism evidence="3 4">
    <name type="scientific">Aphanomyces stellatus</name>
    <dbReference type="NCBI Taxonomy" id="120398"/>
    <lineage>
        <taxon>Eukaryota</taxon>
        <taxon>Sar</taxon>
        <taxon>Stramenopiles</taxon>
        <taxon>Oomycota</taxon>
        <taxon>Saprolegniomycetes</taxon>
        <taxon>Saprolegniales</taxon>
        <taxon>Verrucalvaceae</taxon>
        <taxon>Aphanomyces</taxon>
    </lineage>
</organism>
<protein>
    <submittedName>
        <fullName evidence="3">Aste57867_13872 protein</fullName>
    </submittedName>
</protein>
<dbReference type="Pfam" id="PF13460">
    <property type="entry name" value="NAD_binding_10"/>
    <property type="match status" value="1"/>
</dbReference>
<dbReference type="AlphaFoldDB" id="A0A485L058"/>
<dbReference type="InterPro" id="IPR051606">
    <property type="entry name" value="Polyketide_Oxido-like"/>
</dbReference>
<name>A0A485L058_9STRA</name>
<reference evidence="2" key="2">
    <citation type="submission" date="2019-06" db="EMBL/GenBank/DDBJ databases">
        <title>Genomics analysis of Aphanomyces spp. identifies a new class of oomycete effector associated with host adaptation.</title>
        <authorList>
            <person name="Gaulin E."/>
        </authorList>
    </citation>
    <scope>NUCLEOTIDE SEQUENCE</scope>
    <source>
        <strain evidence="2">CBS 578.67</strain>
    </source>
</reference>
<dbReference type="InterPro" id="IPR036291">
    <property type="entry name" value="NAD(P)-bd_dom_sf"/>
</dbReference>
<dbReference type="OrthoDB" id="419598at2759"/>
<dbReference type="PANTHER" id="PTHR43355:SF2">
    <property type="entry name" value="FLAVIN REDUCTASE (NADPH)"/>
    <property type="match status" value="1"/>
</dbReference>
<evidence type="ECO:0000313" key="3">
    <source>
        <dbReference type="EMBL" id="VFT90703.1"/>
    </source>
</evidence>
<dbReference type="InterPro" id="IPR016040">
    <property type="entry name" value="NAD(P)-bd_dom"/>
</dbReference>